<feature type="compositionally biased region" description="Basic and acidic residues" evidence="1">
    <location>
        <begin position="1"/>
        <end position="10"/>
    </location>
</feature>
<dbReference type="Pfam" id="PF12836">
    <property type="entry name" value="HHH_3"/>
    <property type="match status" value="1"/>
</dbReference>
<protein>
    <submittedName>
        <fullName evidence="2">Helix-hairpin-helix motif protein</fullName>
    </submittedName>
</protein>
<name>A0A5B9W7J9_9BACT</name>
<dbReference type="Gene3D" id="1.10.150.320">
    <property type="entry name" value="Photosystem II 12 kDa extrinsic protein"/>
    <property type="match status" value="1"/>
</dbReference>
<accession>A0A5B9W7J9</accession>
<reference evidence="2 3" key="1">
    <citation type="submission" date="2019-08" db="EMBL/GenBank/DDBJ databases">
        <title>Deep-cultivation of Planctomycetes and their phenomic and genomic characterization uncovers novel biology.</title>
        <authorList>
            <person name="Wiegand S."/>
            <person name="Jogler M."/>
            <person name="Boedeker C."/>
            <person name="Pinto D."/>
            <person name="Vollmers J."/>
            <person name="Rivas-Marin E."/>
            <person name="Kohn T."/>
            <person name="Peeters S.H."/>
            <person name="Heuer A."/>
            <person name="Rast P."/>
            <person name="Oberbeckmann S."/>
            <person name="Bunk B."/>
            <person name="Jeske O."/>
            <person name="Meyerdierks A."/>
            <person name="Storesund J.E."/>
            <person name="Kallscheuer N."/>
            <person name="Luecker S."/>
            <person name="Lage O.M."/>
            <person name="Pohl T."/>
            <person name="Merkel B.J."/>
            <person name="Hornburger P."/>
            <person name="Mueller R.-W."/>
            <person name="Bruemmer F."/>
            <person name="Labrenz M."/>
            <person name="Spormann A.M."/>
            <person name="Op den Camp H."/>
            <person name="Overmann J."/>
            <person name="Amann R."/>
            <person name="Jetten M.S.M."/>
            <person name="Mascher T."/>
            <person name="Medema M.H."/>
            <person name="Devos D.P."/>
            <person name="Kaster A.-K."/>
            <person name="Ovreas L."/>
            <person name="Rohde M."/>
            <person name="Galperin M.Y."/>
            <person name="Jogler C."/>
        </authorList>
    </citation>
    <scope>NUCLEOTIDE SEQUENCE [LARGE SCALE GENOMIC DNA]</scope>
    <source>
        <strain evidence="2 3">OJF2</strain>
    </source>
</reference>
<dbReference type="PANTHER" id="PTHR21180:SF32">
    <property type="entry name" value="ENDONUCLEASE_EXONUCLEASE_PHOSPHATASE FAMILY DOMAIN-CONTAINING PROTEIN 1"/>
    <property type="match status" value="1"/>
</dbReference>
<dbReference type="KEGG" id="agv:OJF2_46690"/>
<evidence type="ECO:0000256" key="1">
    <source>
        <dbReference type="SAM" id="MobiDB-lite"/>
    </source>
</evidence>
<keyword evidence="3" id="KW-1185">Reference proteome</keyword>
<dbReference type="RefSeq" id="WP_148595827.1">
    <property type="nucleotide sequence ID" value="NZ_CP042997.1"/>
</dbReference>
<sequence>MSDDREHAPDDSGPARAASGGAPWAWPADVRALLAAILVAAGVALRAAGSGEAPAGGGPPAGSIALRVDPNTAPRSVLEALPHVGPSLAGRIVEQRAIRPFLSAEDLRRVRGIGPATLARILPYLRIDRTPEGPVAGAGRAEPLRLARVRPDRP</sequence>
<dbReference type="PANTHER" id="PTHR21180">
    <property type="entry name" value="ENDONUCLEASE/EXONUCLEASE/PHOSPHATASE FAMILY DOMAIN-CONTAINING PROTEIN 1"/>
    <property type="match status" value="1"/>
</dbReference>
<dbReference type="SUPFAM" id="SSF47781">
    <property type="entry name" value="RuvA domain 2-like"/>
    <property type="match status" value="1"/>
</dbReference>
<feature type="compositionally biased region" description="Low complexity" evidence="1">
    <location>
        <begin position="11"/>
        <end position="22"/>
    </location>
</feature>
<dbReference type="GO" id="GO:0015628">
    <property type="term" value="P:protein secretion by the type II secretion system"/>
    <property type="evidence" value="ECO:0007669"/>
    <property type="project" value="TreeGrafter"/>
</dbReference>
<feature type="region of interest" description="Disordered" evidence="1">
    <location>
        <begin position="49"/>
        <end position="68"/>
    </location>
</feature>
<evidence type="ECO:0000313" key="3">
    <source>
        <dbReference type="Proteomes" id="UP000324233"/>
    </source>
</evidence>
<dbReference type="Proteomes" id="UP000324233">
    <property type="component" value="Chromosome"/>
</dbReference>
<organism evidence="2 3">
    <name type="scientific">Aquisphaera giovannonii</name>
    <dbReference type="NCBI Taxonomy" id="406548"/>
    <lineage>
        <taxon>Bacteria</taxon>
        <taxon>Pseudomonadati</taxon>
        <taxon>Planctomycetota</taxon>
        <taxon>Planctomycetia</taxon>
        <taxon>Isosphaerales</taxon>
        <taxon>Isosphaeraceae</taxon>
        <taxon>Aquisphaera</taxon>
    </lineage>
</organism>
<evidence type="ECO:0000313" key="2">
    <source>
        <dbReference type="EMBL" id="QEH36109.1"/>
    </source>
</evidence>
<dbReference type="OrthoDB" id="9790239at2"/>
<dbReference type="GO" id="GO:0015627">
    <property type="term" value="C:type II protein secretion system complex"/>
    <property type="evidence" value="ECO:0007669"/>
    <property type="project" value="TreeGrafter"/>
</dbReference>
<proteinExistence type="predicted"/>
<gene>
    <name evidence="2" type="ORF">OJF2_46690</name>
</gene>
<dbReference type="AlphaFoldDB" id="A0A5B9W7J9"/>
<feature type="region of interest" description="Disordered" evidence="1">
    <location>
        <begin position="1"/>
        <end position="22"/>
    </location>
</feature>
<dbReference type="InterPro" id="IPR010994">
    <property type="entry name" value="RuvA_2-like"/>
</dbReference>
<dbReference type="EMBL" id="CP042997">
    <property type="protein sequence ID" value="QEH36109.1"/>
    <property type="molecule type" value="Genomic_DNA"/>
</dbReference>
<dbReference type="InterPro" id="IPR051675">
    <property type="entry name" value="Endo/Exo/Phosphatase_dom_1"/>
</dbReference>